<dbReference type="InterPro" id="IPR045864">
    <property type="entry name" value="aa-tRNA-synth_II/BPL/LPL"/>
</dbReference>
<keyword evidence="15" id="KW-1185">Reference proteome</keyword>
<dbReference type="InterPro" id="IPR004365">
    <property type="entry name" value="NA-bd_OB_tRNA"/>
</dbReference>
<keyword evidence="4" id="KW-0963">Cytoplasm</keyword>
<dbReference type="FunFam" id="3.30.930.10:FF:000238">
    <property type="entry name" value="Lysine--tRNA ligase"/>
    <property type="match status" value="1"/>
</dbReference>
<keyword evidence="9 14" id="KW-0030">Aminoacyl-tRNA synthetase</keyword>
<dbReference type="NCBIfam" id="TIGR00499">
    <property type="entry name" value="lysS_bact"/>
    <property type="match status" value="1"/>
</dbReference>
<feature type="region of interest" description="Disordered" evidence="12">
    <location>
        <begin position="500"/>
        <end position="520"/>
    </location>
</feature>
<evidence type="ECO:0000313" key="14">
    <source>
        <dbReference type="EMBL" id="KFG25930.1"/>
    </source>
</evidence>
<comment type="similarity">
    <text evidence="2">Belongs to the class-II aminoacyl-tRNA synthetase family.</text>
</comment>
<dbReference type="PIRSF" id="PIRSF039101">
    <property type="entry name" value="LysRS2"/>
    <property type="match status" value="1"/>
</dbReference>
<evidence type="ECO:0000256" key="11">
    <source>
        <dbReference type="RuleBase" id="RU003748"/>
    </source>
</evidence>
<dbReference type="EC" id="6.1.1.6" evidence="11"/>
<dbReference type="RefSeq" id="XP_052904485.1">
    <property type="nucleotide sequence ID" value="XM_053049535.1"/>
</dbReference>
<dbReference type="GO" id="GO:0004824">
    <property type="term" value="F:lysine-tRNA ligase activity"/>
    <property type="evidence" value="ECO:0007669"/>
    <property type="project" value="UniProtKB-EC"/>
</dbReference>
<dbReference type="InterPro" id="IPR034762">
    <property type="entry name" value="Lys-tRNA-ligase_II_bac/euk"/>
</dbReference>
<dbReference type="GeneID" id="77676892"/>
<keyword evidence="5" id="KW-0436">Ligase</keyword>
<feature type="compositionally biased region" description="Basic and acidic residues" evidence="12">
    <location>
        <begin position="509"/>
        <end position="520"/>
    </location>
</feature>
<name>A0A086J1B2_NEMA1</name>
<dbReference type="InterPro" id="IPR006195">
    <property type="entry name" value="aa-tRNA-synth_II"/>
</dbReference>
<dbReference type="PRINTS" id="PR00982">
    <property type="entry name" value="TRNASYNTHLYS"/>
</dbReference>
<evidence type="ECO:0000256" key="12">
    <source>
        <dbReference type="SAM" id="MobiDB-lite"/>
    </source>
</evidence>
<dbReference type="OrthoDB" id="21243at2759"/>
<protein>
    <recommendedName>
        <fullName evidence="11">Lysine--tRNA ligase</fullName>
        <ecNumber evidence="11">6.1.1.6</ecNumber>
    </recommendedName>
    <alternativeName>
        <fullName evidence="11">Lysyl-tRNA synthetase</fullName>
    </alternativeName>
</protein>
<dbReference type="InterPro" id="IPR004364">
    <property type="entry name" value="Aa-tRNA-synt_II"/>
</dbReference>
<dbReference type="Pfam" id="PF00152">
    <property type="entry name" value="tRNA-synt_2"/>
    <property type="match status" value="1"/>
</dbReference>
<organism evidence="14 15">
    <name type="scientific">Nematocida ausubeli (strain ATCC PRA-371 / ERTm2)</name>
    <name type="common">Nematode killer fungus</name>
    <dbReference type="NCBI Taxonomy" id="1913371"/>
    <lineage>
        <taxon>Eukaryota</taxon>
        <taxon>Fungi</taxon>
        <taxon>Fungi incertae sedis</taxon>
        <taxon>Microsporidia</taxon>
        <taxon>Nematocida</taxon>
    </lineage>
</organism>
<dbReference type="EMBL" id="AKIJ01000004">
    <property type="protein sequence ID" value="KFG25930.1"/>
    <property type="molecule type" value="Genomic_DNA"/>
</dbReference>
<evidence type="ECO:0000256" key="2">
    <source>
        <dbReference type="ARBA" id="ARBA00008226"/>
    </source>
</evidence>
<dbReference type="GO" id="GO:0005829">
    <property type="term" value="C:cytosol"/>
    <property type="evidence" value="ECO:0007669"/>
    <property type="project" value="TreeGrafter"/>
</dbReference>
<evidence type="ECO:0000256" key="8">
    <source>
        <dbReference type="ARBA" id="ARBA00022917"/>
    </source>
</evidence>
<evidence type="ECO:0000256" key="3">
    <source>
        <dbReference type="ARBA" id="ARBA00011738"/>
    </source>
</evidence>
<evidence type="ECO:0000256" key="7">
    <source>
        <dbReference type="ARBA" id="ARBA00022840"/>
    </source>
</evidence>
<evidence type="ECO:0000256" key="1">
    <source>
        <dbReference type="ARBA" id="ARBA00004496"/>
    </source>
</evidence>
<dbReference type="Proteomes" id="UP000054524">
    <property type="component" value="Unassembled WGS sequence"/>
</dbReference>
<dbReference type="Pfam" id="PF01336">
    <property type="entry name" value="tRNA_anti-codon"/>
    <property type="match status" value="1"/>
</dbReference>
<dbReference type="PROSITE" id="PS50862">
    <property type="entry name" value="AA_TRNA_LIGASE_II"/>
    <property type="match status" value="1"/>
</dbReference>
<evidence type="ECO:0000256" key="4">
    <source>
        <dbReference type="ARBA" id="ARBA00022490"/>
    </source>
</evidence>
<feature type="domain" description="Aminoacyl-transfer RNA synthetases class-II family profile" evidence="13">
    <location>
        <begin position="165"/>
        <end position="502"/>
    </location>
</feature>
<dbReference type="InterPro" id="IPR044136">
    <property type="entry name" value="Lys-tRNA-ligase_II_N"/>
</dbReference>
<dbReference type="PANTHER" id="PTHR42918:SF5">
    <property type="entry name" value="LYSINE--TRNA LIGASE, MITOCHONDRIAL"/>
    <property type="match status" value="1"/>
</dbReference>
<evidence type="ECO:0000256" key="5">
    <source>
        <dbReference type="ARBA" id="ARBA00022598"/>
    </source>
</evidence>
<dbReference type="GO" id="GO:0000049">
    <property type="term" value="F:tRNA binding"/>
    <property type="evidence" value="ECO:0007669"/>
    <property type="project" value="TreeGrafter"/>
</dbReference>
<keyword evidence="6" id="KW-0547">Nucleotide-binding</keyword>
<evidence type="ECO:0000256" key="9">
    <source>
        <dbReference type="ARBA" id="ARBA00023146"/>
    </source>
</evidence>
<proteinExistence type="inferred from homology"/>
<dbReference type="SUPFAM" id="SSF55681">
    <property type="entry name" value="Class II aaRS and biotin synthetases"/>
    <property type="match status" value="1"/>
</dbReference>
<evidence type="ECO:0000259" key="13">
    <source>
        <dbReference type="PROSITE" id="PS50862"/>
    </source>
</evidence>
<dbReference type="AlphaFoldDB" id="A0A086J1B2"/>
<dbReference type="GO" id="GO:0005524">
    <property type="term" value="F:ATP binding"/>
    <property type="evidence" value="ECO:0007669"/>
    <property type="project" value="UniProtKB-KW"/>
</dbReference>
<dbReference type="SUPFAM" id="SSF50249">
    <property type="entry name" value="Nucleic acid-binding proteins"/>
    <property type="match status" value="1"/>
</dbReference>
<comment type="subcellular location">
    <subcellularLocation>
        <location evidence="1">Cytoplasm</location>
    </subcellularLocation>
</comment>
<gene>
    <name evidence="14" type="ORF">NESG_01919</name>
</gene>
<dbReference type="GO" id="GO:0006430">
    <property type="term" value="P:lysyl-tRNA aminoacylation"/>
    <property type="evidence" value="ECO:0007669"/>
    <property type="project" value="InterPro"/>
</dbReference>
<sequence>MKEEVSRYKYLESRAMSGELLYPYDFKESMSIKAIIEVVEQEKLTAETIDASQYSTKKITTAGRVLAIRSIGKISFIRIESAGQSIQIICKAKCKDIFRGDVIGVEGTIGYSMKGELSVISSNIRVLSPCLHIYPTVHYGLKETELRYRQRYLDLVLNKNSLDRFVVRNKIISFIRRYLDSKDFMEVETPMMHLIPGGAAAKPFTTKLNEMNMDLSLRISPELHLKTLLIGGIPRVYEIGRQFRNEGIDATHNPEFTTCEFYMSYADYNDVLEITEEMLSNMVMEIFGTKIIEYTVHGNANAGEAEEEKTVRIDFNTPFKRVDILSELSKKVGAEITGDLLETEEGRVLLDELCRKNNIRCSNPRTTSRLLDKLVGEYLESECNNPTFLMNHPKIMSPLAKEHRERKNVTERFELFILGKEVCNAYTELNDPFDQRRRFEQQAKDKTAGDDEAQEIDEDFCTAMEYGLPPAGGWGIGIDRLVMMLTGAQNIRDVLFFPTMRPQPKQPAKGKEETAQKEQK</sequence>
<dbReference type="InterPro" id="IPR018149">
    <property type="entry name" value="Lys-tRNA-synth_II_C"/>
</dbReference>
<keyword evidence="7" id="KW-0067">ATP-binding</keyword>
<reference evidence="14 15" key="1">
    <citation type="journal article" date="2014" name="Genome Announc.">
        <title>Genome Sequence of the Microsporidian Species Nematocida sp1 Strain ERTm6 (ATCC PRA-372).</title>
        <authorList>
            <person name="Bakowski M.A."/>
            <person name="Priest M."/>
            <person name="Young S."/>
            <person name="Cuomo C.A."/>
            <person name="Troemel E.R."/>
        </authorList>
    </citation>
    <scope>NUCLEOTIDE SEQUENCE [LARGE SCALE GENOMIC DNA]</scope>
    <source>
        <strain evidence="14 15">ERTm6</strain>
    </source>
</reference>
<dbReference type="CDD" id="cd00775">
    <property type="entry name" value="LysRS_core"/>
    <property type="match status" value="1"/>
</dbReference>
<comment type="catalytic activity">
    <reaction evidence="10 11">
        <text>tRNA(Lys) + L-lysine + ATP = L-lysyl-tRNA(Lys) + AMP + diphosphate</text>
        <dbReference type="Rhea" id="RHEA:20792"/>
        <dbReference type="Rhea" id="RHEA-COMP:9696"/>
        <dbReference type="Rhea" id="RHEA-COMP:9697"/>
        <dbReference type="ChEBI" id="CHEBI:30616"/>
        <dbReference type="ChEBI" id="CHEBI:32551"/>
        <dbReference type="ChEBI" id="CHEBI:33019"/>
        <dbReference type="ChEBI" id="CHEBI:78442"/>
        <dbReference type="ChEBI" id="CHEBI:78529"/>
        <dbReference type="ChEBI" id="CHEBI:456215"/>
        <dbReference type="EC" id="6.1.1.6"/>
    </reaction>
</comment>
<dbReference type="InterPro" id="IPR012340">
    <property type="entry name" value="NA-bd_OB-fold"/>
</dbReference>
<comment type="caution">
    <text evidence="14">The sequence shown here is derived from an EMBL/GenBank/DDBJ whole genome shotgun (WGS) entry which is preliminary data.</text>
</comment>
<evidence type="ECO:0000256" key="6">
    <source>
        <dbReference type="ARBA" id="ARBA00022741"/>
    </source>
</evidence>
<dbReference type="HAMAP" id="MF_00252">
    <property type="entry name" value="Lys_tRNA_synth_class2"/>
    <property type="match status" value="1"/>
</dbReference>
<dbReference type="NCBIfam" id="NF001756">
    <property type="entry name" value="PRK00484.1"/>
    <property type="match status" value="1"/>
</dbReference>
<accession>A0A086J1B2</accession>
<dbReference type="CDD" id="cd04322">
    <property type="entry name" value="LysRS_N"/>
    <property type="match status" value="1"/>
</dbReference>
<keyword evidence="8" id="KW-0648">Protein biosynthesis</keyword>
<evidence type="ECO:0000256" key="10">
    <source>
        <dbReference type="ARBA" id="ARBA00048573"/>
    </source>
</evidence>
<comment type="subunit">
    <text evidence="3">Homodimer.</text>
</comment>
<dbReference type="Gene3D" id="2.40.50.140">
    <property type="entry name" value="Nucleic acid-binding proteins"/>
    <property type="match status" value="1"/>
</dbReference>
<dbReference type="Gene3D" id="3.30.930.10">
    <property type="entry name" value="Bira Bifunctional Protein, Domain 2"/>
    <property type="match status" value="1"/>
</dbReference>
<evidence type="ECO:0000313" key="15">
    <source>
        <dbReference type="Proteomes" id="UP000054524"/>
    </source>
</evidence>
<dbReference type="HOGENOM" id="CLU_008255_6_0_1"/>
<dbReference type="PANTHER" id="PTHR42918">
    <property type="entry name" value="LYSYL-TRNA SYNTHETASE"/>
    <property type="match status" value="1"/>
</dbReference>
<dbReference type="InterPro" id="IPR002313">
    <property type="entry name" value="Lys-tRNA-ligase_II"/>
</dbReference>